<gene>
    <name evidence="2" type="ORF">Sradi_0846200</name>
</gene>
<evidence type="ECO:0000313" key="2">
    <source>
        <dbReference type="EMBL" id="KAL0423114.1"/>
    </source>
</evidence>
<reference evidence="2" key="2">
    <citation type="journal article" date="2024" name="Plant">
        <title>Genomic evolution and insights into agronomic trait innovations of Sesamum species.</title>
        <authorList>
            <person name="Miao H."/>
            <person name="Wang L."/>
            <person name="Qu L."/>
            <person name="Liu H."/>
            <person name="Sun Y."/>
            <person name="Le M."/>
            <person name="Wang Q."/>
            <person name="Wei S."/>
            <person name="Zheng Y."/>
            <person name="Lin W."/>
            <person name="Duan Y."/>
            <person name="Cao H."/>
            <person name="Xiong S."/>
            <person name="Wang X."/>
            <person name="Wei L."/>
            <person name="Li C."/>
            <person name="Ma Q."/>
            <person name="Ju M."/>
            <person name="Zhao R."/>
            <person name="Li G."/>
            <person name="Mu C."/>
            <person name="Tian Q."/>
            <person name="Mei H."/>
            <person name="Zhang T."/>
            <person name="Gao T."/>
            <person name="Zhang H."/>
        </authorList>
    </citation>
    <scope>NUCLEOTIDE SEQUENCE</scope>
    <source>
        <strain evidence="2">G02</strain>
    </source>
</reference>
<organism evidence="2">
    <name type="scientific">Sesamum radiatum</name>
    <name type="common">Black benniseed</name>
    <dbReference type="NCBI Taxonomy" id="300843"/>
    <lineage>
        <taxon>Eukaryota</taxon>
        <taxon>Viridiplantae</taxon>
        <taxon>Streptophyta</taxon>
        <taxon>Embryophyta</taxon>
        <taxon>Tracheophyta</taxon>
        <taxon>Spermatophyta</taxon>
        <taxon>Magnoliopsida</taxon>
        <taxon>eudicotyledons</taxon>
        <taxon>Gunneridae</taxon>
        <taxon>Pentapetalae</taxon>
        <taxon>asterids</taxon>
        <taxon>lamiids</taxon>
        <taxon>Lamiales</taxon>
        <taxon>Pedaliaceae</taxon>
        <taxon>Sesamum</taxon>
    </lineage>
</organism>
<dbReference type="AlphaFoldDB" id="A0AAW2V0K5"/>
<feature type="domain" description="Reverse transcriptase Ty1/copia-type" evidence="1">
    <location>
        <begin position="1"/>
        <end position="95"/>
    </location>
</feature>
<name>A0AAW2V0K5_SESRA</name>
<dbReference type="Pfam" id="PF07727">
    <property type="entry name" value="RVT_2"/>
    <property type="match status" value="1"/>
</dbReference>
<accession>A0AAW2V0K5</accession>
<evidence type="ECO:0000259" key="1">
    <source>
        <dbReference type="Pfam" id="PF07727"/>
    </source>
</evidence>
<dbReference type="InterPro" id="IPR013103">
    <property type="entry name" value="RVT_2"/>
</dbReference>
<protein>
    <submittedName>
        <fullName evidence="2">Retrovirus-related Pol polyprotein from transposon RE1</fullName>
    </submittedName>
</protein>
<comment type="caution">
    <text evidence="2">The sequence shown here is derived from an EMBL/GenBank/DDBJ whole genome shotgun (WGS) entry which is preliminary data.</text>
</comment>
<dbReference type="EMBL" id="JACGWJ010000004">
    <property type="protein sequence ID" value="KAL0423114.1"/>
    <property type="molecule type" value="Genomic_DNA"/>
</dbReference>
<proteinExistence type="predicted"/>
<dbReference type="InterPro" id="IPR043502">
    <property type="entry name" value="DNA/RNA_pol_sf"/>
</dbReference>
<dbReference type="SUPFAM" id="SSF56672">
    <property type="entry name" value="DNA/RNA polymerases"/>
    <property type="match status" value="1"/>
</dbReference>
<reference evidence="2" key="1">
    <citation type="submission" date="2020-06" db="EMBL/GenBank/DDBJ databases">
        <authorList>
            <person name="Li T."/>
            <person name="Hu X."/>
            <person name="Zhang T."/>
            <person name="Song X."/>
            <person name="Zhang H."/>
            <person name="Dai N."/>
            <person name="Sheng W."/>
            <person name="Hou X."/>
            <person name="Wei L."/>
        </authorList>
    </citation>
    <scope>NUCLEOTIDE SEQUENCE</scope>
    <source>
        <strain evidence="2">G02</strain>
        <tissue evidence="2">Leaf</tissue>
    </source>
</reference>
<sequence length="95" mass="10811">MNQPMGFLSPDHPEYVCKLRKALYGLKHAPKAWYGKIAEFLTHSGYLMTSADSSLFTKAKERKLAIVLVYVDDLIITGDCEEEVLQTKENLSVRF</sequence>